<feature type="region of interest" description="Disordered" evidence="3">
    <location>
        <begin position="1"/>
        <end position="41"/>
    </location>
</feature>
<accession>A0ABU4N750</accession>
<dbReference type="RefSeq" id="WP_313895579.1">
    <property type="nucleotide sequence ID" value="NZ_JABXWF010000008.1"/>
</dbReference>
<feature type="compositionally biased region" description="Low complexity" evidence="3">
    <location>
        <begin position="1"/>
        <end position="11"/>
    </location>
</feature>
<protein>
    <submittedName>
        <fullName evidence="5">TetR/AcrR family transcriptional regulator</fullName>
    </submittedName>
</protein>
<evidence type="ECO:0000259" key="4">
    <source>
        <dbReference type="PROSITE" id="PS50977"/>
    </source>
</evidence>
<feature type="compositionally biased region" description="Basic residues" evidence="3">
    <location>
        <begin position="252"/>
        <end position="262"/>
    </location>
</feature>
<dbReference type="PANTHER" id="PTHR30055">
    <property type="entry name" value="HTH-TYPE TRANSCRIPTIONAL REGULATOR RUTR"/>
    <property type="match status" value="1"/>
</dbReference>
<dbReference type="InterPro" id="IPR050109">
    <property type="entry name" value="HTH-type_TetR-like_transc_reg"/>
</dbReference>
<evidence type="ECO:0000256" key="3">
    <source>
        <dbReference type="SAM" id="MobiDB-lite"/>
    </source>
</evidence>
<dbReference type="EMBL" id="JARAWJ010000124">
    <property type="protein sequence ID" value="MDX3044807.1"/>
    <property type="molecule type" value="Genomic_DNA"/>
</dbReference>
<feature type="DNA-binding region" description="H-T-H motif" evidence="2">
    <location>
        <begin position="61"/>
        <end position="80"/>
    </location>
</feature>
<dbReference type="Proteomes" id="UP001282474">
    <property type="component" value="Unassembled WGS sequence"/>
</dbReference>
<dbReference type="Gene3D" id="1.10.357.10">
    <property type="entry name" value="Tetracycline Repressor, domain 2"/>
    <property type="match status" value="1"/>
</dbReference>
<proteinExistence type="predicted"/>
<feature type="region of interest" description="Disordered" evidence="3">
    <location>
        <begin position="227"/>
        <end position="282"/>
    </location>
</feature>
<feature type="compositionally biased region" description="Pro residues" evidence="3">
    <location>
        <begin position="12"/>
        <end position="29"/>
    </location>
</feature>
<dbReference type="SUPFAM" id="SSF46689">
    <property type="entry name" value="Homeodomain-like"/>
    <property type="match status" value="1"/>
</dbReference>
<feature type="compositionally biased region" description="Basic and acidic residues" evidence="3">
    <location>
        <begin position="268"/>
        <end position="282"/>
    </location>
</feature>
<comment type="caution">
    <text evidence="5">The sequence shown here is derived from an EMBL/GenBank/DDBJ whole genome shotgun (WGS) entry which is preliminary data.</text>
</comment>
<evidence type="ECO:0000313" key="6">
    <source>
        <dbReference type="Proteomes" id="UP001282474"/>
    </source>
</evidence>
<sequence length="282" mass="30159">MTSRPARTPTARPRPSPPQRHETPPPPRPAAASAQRRDARATRARILDAARRELTRDPDSSLENIAAAAGVARRTVYVHFAGRAALVEGLAAEAAEAIRRAVADAPAETPDAAADLARCVLTVWPVGDRYRTLIRLARGQDLAPARVDELLSPARDLVTRVLTHGHRQGVFQTTLPPAPLTRAVEAHLLGLLDCVNRGLWSDDGTGAAALITAGVAPDTATAKVAHVRKTGSPQRPARNPDPVRHPGPGGHHGVRHPRRRLRSPAPDDLTRPGDGRIDEVGR</sequence>
<keyword evidence="6" id="KW-1185">Reference proteome</keyword>
<dbReference type="Pfam" id="PF00440">
    <property type="entry name" value="TetR_N"/>
    <property type="match status" value="1"/>
</dbReference>
<keyword evidence="1 2" id="KW-0238">DNA-binding</keyword>
<organism evidence="5 6">
    <name type="scientific">Streptomyces caniscabiei</name>
    <dbReference type="NCBI Taxonomy" id="2746961"/>
    <lineage>
        <taxon>Bacteria</taxon>
        <taxon>Bacillati</taxon>
        <taxon>Actinomycetota</taxon>
        <taxon>Actinomycetes</taxon>
        <taxon>Kitasatosporales</taxon>
        <taxon>Streptomycetaceae</taxon>
        <taxon>Streptomyces</taxon>
    </lineage>
</organism>
<name>A0ABU4N750_9ACTN</name>
<evidence type="ECO:0000313" key="5">
    <source>
        <dbReference type="EMBL" id="MDX3044807.1"/>
    </source>
</evidence>
<evidence type="ECO:0000256" key="1">
    <source>
        <dbReference type="ARBA" id="ARBA00023125"/>
    </source>
</evidence>
<evidence type="ECO:0000256" key="2">
    <source>
        <dbReference type="PROSITE-ProRule" id="PRU00335"/>
    </source>
</evidence>
<dbReference type="InterPro" id="IPR001647">
    <property type="entry name" value="HTH_TetR"/>
</dbReference>
<reference evidence="5 6" key="1">
    <citation type="journal article" date="2023" name="Microb. Genom.">
        <title>Mesoterricola silvestris gen. nov., sp. nov., Mesoterricola sediminis sp. nov., Geothrix oryzae sp. nov., Geothrix edaphica sp. nov., Geothrix rubra sp. nov., and Geothrix limicola sp. nov., six novel members of Acidobacteriota isolated from soils.</title>
        <authorList>
            <person name="Weisberg A.J."/>
            <person name="Pearce E."/>
            <person name="Kramer C.G."/>
            <person name="Chang J.H."/>
            <person name="Clarke C.R."/>
        </authorList>
    </citation>
    <scope>NUCLEOTIDE SEQUENCE [LARGE SCALE GENOMIC DNA]</scope>
    <source>
        <strain evidence="5 6">NE20-4-1</strain>
    </source>
</reference>
<gene>
    <name evidence="5" type="ORF">PV383_47815</name>
</gene>
<dbReference type="PROSITE" id="PS50977">
    <property type="entry name" value="HTH_TETR_2"/>
    <property type="match status" value="1"/>
</dbReference>
<dbReference type="InterPro" id="IPR009057">
    <property type="entry name" value="Homeodomain-like_sf"/>
</dbReference>
<dbReference type="PANTHER" id="PTHR30055:SF209">
    <property type="entry name" value="POSSIBLE TRANSCRIPTIONAL REGULATORY PROTEIN (PROBABLY TETR-FAMILY)"/>
    <property type="match status" value="1"/>
</dbReference>
<feature type="domain" description="HTH tetR-type" evidence="4">
    <location>
        <begin position="40"/>
        <end position="98"/>
    </location>
</feature>